<dbReference type="InterPro" id="IPR006764">
    <property type="entry name" value="SAM_dep_MeTrfase_SAV2177_type"/>
</dbReference>
<dbReference type="Gene3D" id="3.40.50.150">
    <property type="entry name" value="Vaccinia Virus protein VP39"/>
    <property type="match status" value="1"/>
</dbReference>
<dbReference type="EMBL" id="JXSX01000003">
    <property type="protein sequence ID" value="KIR60928.1"/>
    <property type="molecule type" value="Genomic_DNA"/>
</dbReference>
<organism evidence="1 2">
    <name type="scientific">Micromonospora haikouensis</name>
    <dbReference type="NCBI Taxonomy" id="686309"/>
    <lineage>
        <taxon>Bacteria</taxon>
        <taxon>Bacillati</taxon>
        <taxon>Actinomycetota</taxon>
        <taxon>Actinomycetes</taxon>
        <taxon>Micromonosporales</taxon>
        <taxon>Micromonosporaceae</taxon>
        <taxon>Micromonospora</taxon>
    </lineage>
</organism>
<comment type="caution">
    <text evidence="1">The sequence shown here is derived from an EMBL/GenBank/DDBJ whole genome shotgun (WGS) entry which is preliminary data.</text>
</comment>
<protein>
    <recommendedName>
        <fullName evidence="3">S-adenosyl methyltransferase</fullName>
    </recommendedName>
</protein>
<reference evidence="1 2" key="1">
    <citation type="submission" date="2015-01" db="EMBL/GenBank/DDBJ databases">
        <title>Sequencing and annotation of Micromonospora carbonacea strain JXNU-1 genome.</title>
        <authorList>
            <person name="Long Z."/>
            <person name="Huang Y."/>
            <person name="Jiang Y."/>
        </authorList>
    </citation>
    <scope>NUCLEOTIDE SEQUENCE [LARGE SCALE GENOMIC DNA]</scope>
    <source>
        <strain evidence="1 2">JXNU-1</strain>
    </source>
</reference>
<name>A0A0D0VJG3_9ACTN</name>
<dbReference type="PATRIC" id="fig|47853.6.peg.5079"/>
<keyword evidence="2" id="KW-1185">Reference proteome</keyword>
<evidence type="ECO:0000313" key="1">
    <source>
        <dbReference type="EMBL" id="KIR60928.1"/>
    </source>
</evidence>
<evidence type="ECO:0008006" key="3">
    <source>
        <dbReference type="Google" id="ProtNLM"/>
    </source>
</evidence>
<dbReference type="SUPFAM" id="SSF53335">
    <property type="entry name" value="S-adenosyl-L-methionine-dependent methyltransferases"/>
    <property type="match status" value="1"/>
</dbReference>
<sequence length="277" mass="30058">MTAIANRLDGAVADVENANIARIYDYYLGGLYNFAIDRQKAERIKLTLPSVDLLARGNRDWLRRSVRYLVAQGVEQFIDIAAGLPTANNTHEVAHALNPRARVIYVDNDPSAVIHGEEILAKEPLVAMAEADGRHPEQVWAHPAIRDLIDLSQPVGIILGGLLVFVPDEDDPKGLVAAYRDALAPGSYLAISHLTADTVDAETRGQVDRMVAAYQAGVGATLHVRDKATFASWFEGMELVDPGVTLMADWRPDPGLDLDAQTPSRQLGYGAMGRIAG</sequence>
<dbReference type="PIRSF" id="PIRSF017393">
    <property type="entry name" value="MTase_SAV2177"/>
    <property type="match status" value="1"/>
</dbReference>
<accession>A0A0D0VJG3</accession>
<evidence type="ECO:0000313" key="2">
    <source>
        <dbReference type="Proteomes" id="UP000032254"/>
    </source>
</evidence>
<dbReference type="Pfam" id="PF04672">
    <property type="entry name" value="Methyltransf_19"/>
    <property type="match status" value="1"/>
</dbReference>
<dbReference type="Proteomes" id="UP000032254">
    <property type="component" value="Unassembled WGS sequence"/>
</dbReference>
<dbReference type="InterPro" id="IPR029063">
    <property type="entry name" value="SAM-dependent_MTases_sf"/>
</dbReference>
<proteinExistence type="predicted"/>
<gene>
    <name evidence="1" type="ORF">TK50_24240</name>
</gene>
<dbReference type="AlphaFoldDB" id="A0A0D0VJG3"/>